<keyword evidence="7" id="KW-1133">Transmembrane helix</keyword>
<evidence type="ECO:0000259" key="8">
    <source>
        <dbReference type="PROSITE" id="PS50011"/>
    </source>
</evidence>
<keyword evidence="7" id="KW-0472">Membrane</keyword>
<feature type="transmembrane region" description="Helical" evidence="7">
    <location>
        <begin position="317"/>
        <end position="338"/>
    </location>
</feature>
<accession>A0AAV6J3G2</accession>
<keyword evidence="5" id="KW-0067">ATP-binding</keyword>
<dbReference type="FunFam" id="2.60.120.200:FF:000103">
    <property type="entry name" value="L-type lectin-domain containing receptor kinase IX.1"/>
    <property type="match status" value="2"/>
</dbReference>
<dbReference type="InterPro" id="IPR050258">
    <property type="entry name" value="Leguminous_Lectin"/>
</dbReference>
<feature type="region of interest" description="Disordered" evidence="6">
    <location>
        <begin position="669"/>
        <end position="697"/>
    </location>
</feature>
<name>A0AAV6J3G2_9ERIC</name>
<dbReference type="GO" id="GO:0005524">
    <property type="term" value="F:ATP binding"/>
    <property type="evidence" value="ECO:0007669"/>
    <property type="project" value="UniProtKB-UniRule"/>
</dbReference>
<evidence type="ECO:0000256" key="6">
    <source>
        <dbReference type="SAM" id="MobiDB-lite"/>
    </source>
</evidence>
<evidence type="ECO:0000313" key="9">
    <source>
        <dbReference type="EMBL" id="KAG5534332.1"/>
    </source>
</evidence>
<dbReference type="InterPro" id="IPR000985">
    <property type="entry name" value="Lectin_LegA_CS"/>
</dbReference>
<keyword evidence="5" id="KW-0547">Nucleotide-binding</keyword>
<keyword evidence="4" id="KW-0430">Lectin</keyword>
<evidence type="ECO:0000256" key="3">
    <source>
        <dbReference type="ARBA" id="ARBA00010217"/>
    </source>
</evidence>
<dbReference type="PANTHER" id="PTHR32401">
    <property type="entry name" value="CONCANAVALIN A-LIKE LECTIN FAMILY PROTEIN"/>
    <property type="match status" value="1"/>
</dbReference>
<comment type="similarity">
    <text evidence="1">Belongs to the leguminous lectin family.</text>
</comment>
<dbReference type="InterPro" id="IPR013320">
    <property type="entry name" value="ConA-like_dom_sf"/>
</dbReference>
<protein>
    <recommendedName>
        <fullName evidence="8">Protein kinase domain-containing protein</fullName>
    </recommendedName>
</protein>
<evidence type="ECO:0000256" key="7">
    <source>
        <dbReference type="SAM" id="Phobius"/>
    </source>
</evidence>
<dbReference type="InterPro" id="IPR011009">
    <property type="entry name" value="Kinase-like_dom_sf"/>
</dbReference>
<feature type="domain" description="Protein kinase" evidence="8">
    <location>
        <begin position="776"/>
        <end position="894"/>
    </location>
</feature>
<dbReference type="InterPro" id="IPR000719">
    <property type="entry name" value="Prot_kinase_dom"/>
</dbReference>
<comment type="similarity">
    <text evidence="2">In the N-terminal section; belongs to the leguminous lectin family.</text>
</comment>
<dbReference type="PROSITE" id="PS50011">
    <property type="entry name" value="PROTEIN_KINASE_DOM"/>
    <property type="match status" value="1"/>
</dbReference>
<feature type="transmembrane region" description="Helical" evidence="7">
    <location>
        <begin position="709"/>
        <end position="730"/>
    </location>
</feature>
<evidence type="ECO:0000313" key="10">
    <source>
        <dbReference type="Proteomes" id="UP000823749"/>
    </source>
</evidence>
<dbReference type="InterPro" id="IPR019825">
    <property type="entry name" value="Lectin_legB_Mn/Ca_BS"/>
</dbReference>
<dbReference type="EMBL" id="JACTNZ010000008">
    <property type="protein sequence ID" value="KAG5534332.1"/>
    <property type="molecule type" value="Genomic_DNA"/>
</dbReference>
<dbReference type="CDD" id="cd06899">
    <property type="entry name" value="lectin_legume_LecRK_Arcelin_ConA"/>
    <property type="match status" value="2"/>
</dbReference>
<keyword evidence="7" id="KW-0812">Transmembrane</keyword>
<comment type="caution">
    <text evidence="9">The sequence shown here is derived from an EMBL/GenBank/DDBJ whole genome shotgun (WGS) entry which is preliminary data.</text>
</comment>
<dbReference type="PROSITE" id="PS00107">
    <property type="entry name" value="PROTEIN_KINASE_ATP"/>
    <property type="match status" value="1"/>
</dbReference>
<dbReference type="SUPFAM" id="SSF49899">
    <property type="entry name" value="Concanavalin A-like lectins/glucanases"/>
    <property type="match status" value="2"/>
</dbReference>
<dbReference type="GO" id="GO:0030246">
    <property type="term" value="F:carbohydrate binding"/>
    <property type="evidence" value="ECO:0007669"/>
    <property type="project" value="UniProtKB-KW"/>
</dbReference>
<dbReference type="Pfam" id="PF00139">
    <property type="entry name" value="Lectin_legB"/>
    <property type="match status" value="2"/>
</dbReference>
<dbReference type="Gene3D" id="3.30.200.20">
    <property type="entry name" value="Phosphorylase Kinase, domain 1"/>
    <property type="match status" value="2"/>
</dbReference>
<dbReference type="AlphaFoldDB" id="A0AAV6J3G2"/>
<evidence type="ECO:0000256" key="5">
    <source>
        <dbReference type="PROSITE-ProRule" id="PRU10141"/>
    </source>
</evidence>
<evidence type="ECO:0000256" key="1">
    <source>
        <dbReference type="ARBA" id="ARBA00007606"/>
    </source>
</evidence>
<evidence type="ECO:0000256" key="4">
    <source>
        <dbReference type="ARBA" id="ARBA00022734"/>
    </source>
</evidence>
<dbReference type="PROSITE" id="PS00308">
    <property type="entry name" value="LECTIN_LEGUME_ALPHA"/>
    <property type="match status" value="2"/>
</dbReference>
<sequence length="894" mass="97564">MALSLCNSKSPTHFQIQHSQPILFLNFLRLITIFFLFLFFPFANSTSFNFPNFNSNNQDQWIIYQGDAYEDGGVIQLTKNQADGSLSFSIGRATYAQPIHLWDSGSGNLTDFNTQFSFNIRALNLSTAGDGLAFFLSPFNATIPSDSFGGYLGLFENSTALNNTDNQIVAVEFDTVKNPWDPSSNHVGIDINSIASVANVTLNTSMKDGTTANVWVNYNSTTTTLSVYLTYAENPVFPGNYSLSYVVNLTKVLPEWVSVGFSAATGAWIEIHTIVSWTFNSTLGGSNNSTPGGFNNSTLAPPPPPSTGTGHKMNLRLVVGLAVSIGTLTFGVGLFWFLKWKKINSRGNNDMGVDASTDDDDFEEGTGPRRFTFRELSHATNNFFEGGKLGQGGFGGVYKGVLSDTQKEIAVKRISEGSMQGKKEYKSEVKTISRLRHRNLVQLIDIYYQKDAFEASGVIQLTKNQADSSLSFSVGRATYAQAMHLWDSETGNLTDFNTQFSFNINALNLGTSGDGLAFFLSPFDATIPDNSSGGSLGLFDNSLALNHTNNQIVAVEFDTYQNPWDPSSNHVGIDVNSIVSVANVTLNTSMNNGTTANAWVNYNSTTTTLSVYLTYAENPVFQGNYTLSYVVNLTKVLPEWVSVGFSAATGALIEIHNIVSWSFNSTLGGSNNSTSGPSPPPSPSNNSSYSTLAPPLPSTGMGHKMNPRLVVGLAVIIGTLSCGVGLFWFMKWQKINSRGNNEMGVDASTDDDDDFEKGTGPRRFTFHELSHATNNFFEGGKLGQGGFGDVYKGVLSGTQEEIAVKRISKGSKQGKKEYKSEVKTISRLRHRNLVQLIANDLEPCPQSNSERETRNHLLLLCRVSCGIWSAVMNWWGVEWVSLFQPNGLTAGVEW</sequence>
<dbReference type="Proteomes" id="UP000823749">
    <property type="component" value="Chromosome 8"/>
</dbReference>
<proteinExistence type="inferred from homology"/>
<dbReference type="GO" id="GO:0004672">
    <property type="term" value="F:protein kinase activity"/>
    <property type="evidence" value="ECO:0007669"/>
    <property type="project" value="InterPro"/>
</dbReference>
<comment type="similarity">
    <text evidence="3">In the C-terminal section; belongs to the protein kinase superfamily. Ser/Thr protein kinase family.</text>
</comment>
<organism evidence="9 10">
    <name type="scientific">Rhododendron griersonianum</name>
    <dbReference type="NCBI Taxonomy" id="479676"/>
    <lineage>
        <taxon>Eukaryota</taxon>
        <taxon>Viridiplantae</taxon>
        <taxon>Streptophyta</taxon>
        <taxon>Embryophyta</taxon>
        <taxon>Tracheophyta</taxon>
        <taxon>Spermatophyta</taxon>
        <taxon>Magnoliopsida</taxon>
        <taxon>eudicotyledons</taxon>
        <taxon>Gunneridae</taxon>
        <taxon>Pentapetalae</taxon>
        <taxon>asterids</taxon>
        <taxon>Ericales</taxon>
        <taxon>Ericaceae</taxon>
        <taxon>Ericoideae</taxon>
        <taxon>Rhodoreae</taxon>
        <taxon>Rhododendron</taxon>
    </lineage>
</organism>
<dbReference type="Gene3D" id="2.60.120.200">
    <property type="match status" value="2"/>
</dbReference>
<dbReference type="PROSITE" id="PS00307">
    <property type="entry name" value="LECTIN_LEGUME_BETA"/>
    <property type="match status" value="2"/>
</dbReference>
<dbReference type="PANTHER" id="PTHR32401:SF47">
    <property type="entry name" value="LEGUME LECTIN DOMAIN-CONTAINING PROTEIN"/>
    <property type="match status" value="1"/>
</dbReference>
<gene>
    <name evidence="9" type="ORF">RHGRI_022457</name>
</gene>
<dbReference type="InterPro" id="IPR017441">
    <property type="entry name" value="Protein_kinase_ATP_BS"/>
</dbReference>
<feature type="transmembrane region" description="Helical" evidence="7">
    <location>
        <begin position="21"/>
        <end position="43"/>
    </location>
</feature>
<feature type="binding site" evidence="5">
    <location>
        <position position="805"/>
    </location>
    <ligand>
        <name>ATP</name>
        <dbReference type="ChEBI" id="CHEBI:30616"/>
    </ligand>
</feature>
<evidence type="ECO:0000256" key="2">
    <source>
        <dbReference type="ARBA" id="ARBA00008536"/>
    </source>
</evidence>
<reference evidence="9" key="1">
    <citation type="submission" date="2020-08" db="EMBL/GenBank/DDBJ databases">
        <title>Plant Genome Project.</title>
        <authorList>
            <person name="Zhang R.-G."/>
        </authorList>
    </citation>
    <scope>NUCLEOTIDE SEQUENCE</scope>
    <source>
        <strain evidence="9">WSP0</strain>
        <tissue evidence="9">Leaf</tissue>
    </source>
</reference>
<dbReference type="Pfam" id="PF00069">
    <property type="entry name" value="Pkinase"/>
    <property type="match status" value="1"/>
</dbReference>
<dbReference type="InterPro" id="IPR001220">
    <property type="entry name" value="Legume_lectin_dom"/>
</dbReference>
<keyword evidence="10" id="KW-1185">Reference proteome</keyword>
<dbReference type="SUPFAM" id="SSF56112">
    <property type="entry name" value="Protein kinase-like (PK-like)"/>
    <property type="match status" value="2"/>
</dbReference>